<proteinExistence type="predicted"/>
<dbReference type="SMART" id="SM00664">
    <property type="entry name" value="DoH"/>
    <property type="match status" value="1"/>
</dbReference>
<feature type="compositionally biased region" description="Polar residues" evidence="1">
    <location>
        <begin position="185"/>
        <end position="199"/>
    </location>
</feature>
<evidence type="ECO:0000256" key="2">
    <source>
        <dbReference type="SAM" id="Phobius"/>
    </source>
</evidence>
<evidence type="ECO:0000313" key="5">
    <source>
        <dbReference type="EMBL" id="KJK79026.1"/>
    </source>
</evidence>
<dbReference type="OrthoDB" id="19261at2759"/>
<evidence type="ECO:0000313" key="6">
    <source>
        <dbReference type="Proteomes" id="UP000054544"/>
    </source>
</evidence>
<reference evidence="6" key="1">
    <citation type="journal article" date="2014" name="BMC Genomics">
        <title>The genome sequence of the biocontrol fungus Metarhizium anisopliae and comparative genomics of Metarhizium species.</title>
        <authorList>
            <person name="Pattemore J.A."/>
            <person name="Hane J.K."/>
            <person name="Williams A.H."/>
            <person name="Wilson B.A."/>
            <person name="Stodart B.J."/>
            <person name="Ash G.J."/>
        </authorList>
    </citation>
    <scope>NUCLEOTIDE SEQUENCE [LARGE SCALE GENOMIC DNA]</scope>
    <source>
        <strain evidence="6">BRIP 53293</strain>
    </source>
</reference>
<feature type="domain" description="DOMON" evidence="4">
    <location>
        <begin position="65"/>
        <end position="148"/>
    </location>
</feature>
<dbReference type="STRING" id="1291518.A0A0D9NYY4"/>
<sequence length="389" mass="41314">MKLSMKAVVATAIAAYASIAEAALAATCPGDGELCFQWGIPASSSSRTSPGNLYFQLRGPTSLSWFALGTGSAMMGSSMFVVYSNGSGVTLSTRPGKGHIMPEYQARSDVELLPGSGVVNGNLVANVLCKNCSDIAITSSSSWLYAWKMGPAIDSSSPSEPISFHDAFSGFSVNLEQATIASDSNPFLTPATNGNTKPNPSGVETDEGNGMAMLYAHGIVMAVAFLIGYPVGSALMPLLGRWLIHASWQLLAFVGMWVGFALGCVISSRAGSLFQDAHMQLGLAVSILMTIQPVLGWLHHTHFLKHGQRGPISHVHTWYGRIIMILGIVNGGIGLHFAGASSRFVVTYAIVATLVSVMYLAGMGFGIIKRRRQQTRHYQSSSQTELAKM</sequence>
<dbReference type="CDD" id="cd09630">
    <property type="entry name" value="CDH_like_cytochrome"/>
    <property type="match status" value="1"/>
</dbReference>
<dbReference type="InterPro" id="IPR005018">
    <property type="entry name" value="DOMON_domain"/>
</dbReference>
<feature type="signal peptide" evidence="3">
    <location>
        <begin position="1"/>
        <end position="25"/>
    </location>
</feature>
<evidence type="ECO:0000256" key="3">
    <source>
        <dbReference type="SAM" id="SignalP"/>
    </source>
</evidence>
<name>A0A0D9NYY4_METAN</name>
<dbReference type="InterPro" id="IPR015920">
    <property type="entry name" value="Cellobiose_DH-like_cyt"/>
</dbReference>
<gene>
    <name evidence="5" type="ORF">H634G_05841</name>
</gene>
<organism evidence="5 6">
    <name type="scientific">Metarhizium anisopliae BRIP 53293</name>
    <dbReference type="NCBI Taxonomy" id="1291518"/>
    <lineage>
        <taxon>Eukaryota</taxon>
        <taxon>Fungi</taxon>
        <taxon>Dikarya</taxon>
        <taxon>Ascomycota</taxon>
        <taxon>Pezizomycotina</taxon>
        <taxon>Sordariomycetes</taxon>
        <taxon>Hypocreomycetidae</taxon>
        <taxon>Hypocreales</taxon>
        <taxon>Clavicipitaceae</taxon>
        <taxon>Metarhizium</taxon>
    </lineage>
</organism>
<protein>
    <recommendedName>
        <fullName evidence="4">DOMON domain-containing protein</fullName>
    </recommendedName>
</protein>
<evidence type="ECO:0000256" key="1">
    <source>
        <dbReference type="SAM" id="MobiDB-lite"/>
    </source>
</evidence>
<dbReference type="EMBL" id="KE384732">
    <property type="protein sequence ID" value="KJK79026.1"/>
    <property type="molecule type" value="Genomic_DNA"/>
</dbReference>
<dbReference type="AlphaFoldDB" id="A0A0D9NYY4"/>
<feature type="transmembrane region" description="Helical" evidence="2">
    <location>
        <begin position="277"/>
        <end position="298"/>
    </location>
</feature>
<feature type="chain" id="PRO_5002342196" description="DOMON domain-containing protein" evidence="3">
    <location>
        <begin position="26"/>
        <end position="389"/>
    </location>
</feature>
<dbReference type="SUPFAM" id="SSF49344">
    <property type="entry name" value="CBD9-like"/>
    <property type="match status" value="1"/>
</dbReference>
<feature type="transmembrane region" description="Helical" evidence="2">
    <location>
        <begin position="318"/>
        <end position="339"/>
    </location>
</feature>
<evidence type="ECO:0000259" key="4">
    <source>
        <dbReference type="SMART" id="SM00664"/>
    </source>
</evidence>
<feature type="transmembrane region" description="Helical" evidence="2">
    <location>
        <begin position="250"/>
        <end position="271"/>
    </location>
</feature>
<keyword evidence="6" id="KW-1185">Reference proteome</keyword>
<dbReference type="Proteomes" id="UP000054544">
    <property type="component" value="Unassembled WGS sequence"/>
</dbReference>
<keyword evidence="2" id="KW-0472">Membrane</keyword>
<dbReference type="InterPro" id="IPR018825">
    <property type="entry name" value="DUF2427"/>
</dbReference>
<feature type="transmembrane region" description="Helical" evidence="2">
    <location>
        <begin position="214"/>
        <end position="238"/>
    </location>
</feature>
<dbReference type="PANTHER" id="PTHR47797:SF4">
    <property type="entry name" value="DOMON DOMAIN-CONTAINING PROTEIN"/>
    <property type="match status" value="1"/>
</dbReference>
<accession>A0A0D9NYY4</accession>
<dbReference type="Gene3D" id="2.60.40.1210">
    <property type="entry name" value="Cellobiose dehydrogenase, cytochrome domain"/>
    <property type="match status" value="1"/>
</dbReference>
<keyword evidence="2" id="KW-0812">Transmembrane</keyword>
<dbReference type="Pfam" id="PF16010">
    <property type="entry name" value="CDH-cyt"/>
    <property type="match status" value="1"/>
</dbReference>
<dbReference type="Pfam" id="PF10348">
    <property type="entry name" value="DUF2427"/>
    <property type="match status" value="1"/>
</dbReference>
<feature type="region of interest" description="Disordered" evidence="1">
    <location>
        <begin position="185"/>
        <end position="204"/>
    </location>
</feature>
<keyword evidence="3" id="KW-0732">Signal</keyword>
<keyword evidence="2" id="KW-1133">Transmembrane helix</keyword>
<dbReference type="CDD" id="cd08760">
    <property type="entry name" value="Cyt_b561_FRRS1_like"/>
    <property type="match status" value="1"/>
</dbReference>
<dbReference type="PANTHER" id="PTHR47797">
    <property type="entry name" value="DEHYDROGENASE, PUTATIVE (AFU_ORTHOLOGUE AFUA_8G05805)-RELATED"/>
    <property type="match status" value="1"/>
</dbReference>
<feature type="transmembrane region" description="Helical" evidence="2">
    <location>
        <begin position="345"/>
        <end position="368"/>
    </location>
</feature>